<dbReference type="GO" id="GO:0003677">
    <property type="term" value="F:DNA binding"/>
    <property type="evidence" value="ECO:0007669"/>
    <property type="project" value="UniProtKB-KW"/>
</dbReference>
<dbReference type="GO" id="GO:0003700">
    <property type="term" value="F:DNA-binding transcription factor activity"/>
    <property type="evidence" value="ECO:0007669"/>
    <property type="project" value="InterPro"/>
</dbReference>
<evidence type="ECO:0000256" key="1">
    <source>
        <dbReference type="ARBA" id="ARBA00023015"/>
    </source>
</evidence>
<reference evidence="5 6" key="1">
    <citation type="submission" date="2018-10" db="EMBL/GenBank/DDBJ databases">
        <title>Paraburkholderia sp. 7MK8-2, isolated from soil.</title>
        <authorList>
            <person name="Gao Z.-H."/>
            <person name="Qiu L.-H."/>
        </authorList>
    </citation>
    <scope>NUCLEOTIDE SEQUENCE [LARGE SCALE GENOMIC DNA]</scope>
    <source>
        <strain evidence="5 6">7MK8-2</strain>
    </source>
</reference>
<dbReference type="InterPro" id="IPR023187">
    <property type="entry name" value="Tscrpt_reg_MarR-type_CS"/>
</dbReference>
<dbReference type="PANTHER" id="PTHR33164">
    <property type="entry name" value="TRANSCRIPTIONAL REGULATOR, MARR FAMILY"/>
    <property type="match status" value="1"/>
</dbReference>
<dbReference type="InterPro" id="IPR000835">
    <property type="entry name" value="HTH_MarR-typ"/>
</dbReference>
<dbReference type="GO" id="GO:0006950">
    <property type="term" value="P:response to stress"/>
    <property type="evidence" value="ECO:0007669"/>
    <property type="project" value="TreeGrafter"/>
</dbReference>
<protein>
    <submittedName>
        <fullName evidence="5">MarR family transcriptional regulator</fullName>
    </submittedName>
</protein>
<keyword evidence="1" id="KW-0805">Transcription regulation</keyword>
<dbReference type="SMART" id="SM00347">
    <property type="entry name" value="HTH_MARR"/>
    <property type="match status" value="1"/>
</dbReference>
<feature type="domain" description="HTH marR-type" evidence="4">
    <location>
        <begin position="59"/>
        <end position="193"/>
    </location>
</feature>
<gene>
    <name evidence="5" type="ORF">D7S89_25985</name>
</gene>
<evidence type="ECO:0000256" key="2">
    <source>
        <dbReference type="ARBA" id="ARBA00023125"/>
    </source>
</evidence>
<keyword evidence="2" id="KW-0238">DNA-binding</keyword>
<name>A0A494X6U6_9BURK</name>
<dbReference type="InterPro" id="IPR036388">
    <property type="entry name" value="WH-like_DNA-bd_sf"/>
</dbReference>
<evidence type="ECO:0000259" key="4">
    <source>
        <dbReference type="PROSITE" id="PS50995"/>
    </source>
</evidence>
<keyword evidence="6" id="KW-1185">Reference proteome</keyword>
<organism evidence="5 6">
    <name type="scientific">Trinickia fusca</name>
    <dbReference type="NCBI Taxonomy" id="2419777"/>
    <lineage>
        <taxon>Bacteria</taxon>
        <taxon>Pseudomonadati</taxon>
        <taxon>Pseudomonadota</taxon>
        <taxon>Betaproteobacteria</taxon>
        <taxon>Burkholderiales</taxon>
        <taxon>Burkholderiaceae</taxon>
        <taxon>Trinickia</taxon>
    </lineage>
</organism>
<dbReference type="Proteomes" id="UP000280434">
    <property type="component" value="Unassembled WGS sequence"/>
</dbReference>
<dbReference type="OrthoDB" id="9787636at2"/>
<dbReference type="InterPro" id="IPR039422">
    <property type="entry name" value="MarR/SlyA-like"/>
</dbReference>
<dbReference type="SUPFAM" id="SSF46785">
    <property type="entry name" value="Winged helix' DNA-binding domain"/>
    <property type="match status" value="1"/>
</dbReference>
<evidence type="ECO:0000313" key="5">
    <source>
        <dbReference type="EMBL" id="RKP43483.1"/>
    </source>
</evidence>
<dbReference type="AlphaFoldDB" id="A0A494X6U6"/>
<keyword evidence="3" id="KW-0804">Transcription</keyword>
<dbReference type="EMBL" id="RBZV01000020">
    <property type="protein sequence ID" value="RKP43483.1"/>
    <property type="molecule type" value="Genomic_DNA"/>
</dbReference>
<evidence type="ECO:0000313" key="6">
    <source>
        <dbReference type="Proteomes" id="UP000280434"/>
    </source>
</evidence>
<dbReference type="InterPro" id="IPR036390">
    <property type="entry name" value="WH_DNA-bd_sf"/>
</dbReference>
<proteinExistence type="predicted"/>
<dbReference type="PRINTS" id="PR00598">
    <property type="entry name" value="HTHMARR"/>
</dbReference>
<accession>A0A494X6U6</accession>
<dbReference type="PANTHER" id="PTHR33164:SF43">
    <property type="entry name" value="HTH-TYPE TRANSCRIPTIONAL REPRESSOR YETL"/>
    <property type="match status" value="1"/>
</dbReference>
<dbReference type="PROSITE" id="PS01117">
    <property type="entry name" value="HTH_MARR_1"/>
    <property type="match status" value="1"/>
</dbReference>
<dbReference type="Pfam" id="PF01047">
    <property type="entry name" value="MarR"/>
    <property type="match status" value="1"/>
</dbReference>
<dbReference type="PROSITE" id="PS50995">
    <property type="entry name" value="HTH_MARR_2"/>
    <property type="match status" value="1"/>
</dbReference>
<evidence type="ECO:0000256" key="3">
    <source>
        <dbReference type="ARBA" id="ARBA00023163"/>
    </source>
</evidence>
<dbReference type="Gene3D" id="1.10.10.10">
    <property type="entry name" value="Winged helix-like DNA-binding domain superfamily/Winged helix DNA-binding domain"/>
    <property type="match status" value="1"/>
</dbReference>
<sequence length="201" mass="22990">MAGAARIGIHNRSIHFDFRWRSNVTNVARSVAKKKTAAPIEVDNVLDLEVRTGVDSHASLRLWLRLLTTTNLVQTELRRRLRAEFGTTLPRFDYMAQLERHPEGLKMSEISRRLMVTGGNVTGLTDQLEQEGLVSRDLDPNDRRAYSVRLTPEGRALFDKMARAHEQWVVELFGGLGLDDKSKMHLRLGKLKTYLLETLKR</sequence>
<comment type="caution">
    <text evidence="5">The sequence shown here is derived from an EMBL/GenBank/DDBJ whole genome shotgun (WGS) entry which is preliminary data.</text>
</comment>